<accession>A0ABS4H219</accession>
<sequence>MKADNLNIPIYLNQQIVFDLLAILEDGFSRFRAVRSMSNDSESKDSKLSAGINASNLFSLLGISLSGSLGKSSKNDNQNEISEERVHTPASLFSKLRSALQEQDTIKTLTLKAIEAGDIKTGDFIEFEGILRKNPMVEAIQIFVKVFETFLSFTESSQGQSKNKHLNKRGTSENEIVLEQMKAVLSDLTQSKSIDLIADIDKEVRAVLACNMEYFNDIGSNEIIDGSFKILGKVVRVVNTNESINLLRKTSFGIFSTETISEMVENFNKASENGLNIPEIITNIEGPVIQIIPVAIFA</sequence>
<dbReference type="Proteomes" id="UP001519273">
    <property type="component" value="Unassembled WGS sequence"/>
</dbReference>
<evidence type="ECO:0000313" key="1">
    <source>
        <dbReference type="EMBL" id="MBP1936583.1"/>
    </source>
</evidence>
<comment type="caution">
    <text evidence="1">The sequence shown here is derived from an EMBL/GenBank/DDBJ whole genome shotgun (WGS) entry which is preliminary data.</text>
</comment>
<dbReference type="InterPro" id="IPR045633">
    <property type="entry name" value="DUF6414"/>
</dbReference>
<dbReference type="RefSeq" id="WP_209847088.1">
    <property type="nucleotide sequence ID" value="NZ_CBCRVE010000022.1"/>
</dbReference>
<name>A0ABS4H219_9BACL</name>
<gene>
    <name evidence="1" type="ORF">J2Z20_001444</name>
</gene>
<keyword evidence="2" id="KW-1185">Reference proteome</keyword>
<dbReference type="EMBL" id="JAGGKP010000001">
    <property type="protein sequence ID" value="MBP1936583.1"/>
    <property type="molecule type" value="Genomic_DNA"/>
</dbReference>
<dbReference type="Pfam" id="PF19952">
    <property type="entry name" value="DUF6414"/>
    <property type="match status" value="1"/>
</dbReference>
<organism evidence="1 2">
    <name type="scientific">Paenibacillus sediminis</name>
    <dbReference type="NCBI Taxonomy" id="664909"/>
    <lineage>
        <taxon>Bacteria</taxon>
        <taxon>Bacillati</taxon>
        <taxon>Bacillota</taxon>
        <taxon>Bacilli</taxon>
        <taxon>Bacillales</taxon>
        <taxon>Paenibacillaceae</taxon>
        <taxon>Paenibacillus</taxon>
    </lineage>
</organism>
<protein>
    <submittedName>
        <fullName evidence="1">Uncharacterized protein</fullName>
    </submittedName>
</protein>
<evidence type="ECO:0000313" key="2">
    <source>
        <dbReference type="Proteomes" id="UP001519273"/>
    </source>
</evidence>
<reference evidence="1 2" key="1">
    <citation type="submission" date="2021-03" db="EMBL/GenBank/DDBJ databases">
        <title>Genomic Encyclopedia of Type Strains, Phase IV (KMG-IV): sequencing the most valuable type-strain genomes for metagenomic binning, comparative biology and taxonomic classification.</title>
        <authorList>
            <person name="Goeker M."/>
        </authorList>
    </citation>
    <scope>NUCLEOTIDE SEQUENCE [LARGE SCALE GENOMIC DNA]</scope>
    <source>
        <strain evidence="1 2">DSM 23491</strain>
    </source>
</reference>
<proteinExistence type="predicted"/>